<dbReference type="SMART" id="SM00839">
    <property type="entry name" value="ELFV_dehydrog"/>
    <property type="match status" value="1"/>
</dbReference>
<dbReference type="InterPro" id="IPR033524">
    <property type="entry name" value="Glu/Leu/Phe/Val_DH_AS"/>
</dbReference>
<evidence type="ECO:0000256" key="6">
    <source>
        <dbReference type="PIRNR" id="PIRNR000185"/>
    </source>
</evidence>
<comment type="similarity">
    <text evidence="1 6 10">Belongs to the Glu/Leu/Phe/Val dehydrogenases family.</text>
</comment>
<keyword evidence="2 6" id="KW-0560">Oxidoreductase</keyword>
<reference evidence="12" key="1">
    <citation type="journal article" date="2019" name="J. Exp. Bot.">
        <title>STOP1 regulates the expression of HsfA2 and GDHs that are critical for low-oxygen tolerance in Arabidopsis.</title>
        <authorList>
            <person name="Enomoto T."/>
            <person name="Tokizawa M."/>
            <person name="Ito H."/>
            <person name="Iuchi S."/>
            <person name="Kobayashi M."/>
            <person name="Yamamoto Y.Y."/>
            <person name="Kobayashi Y."/>
            <person name="Koyama H."/>
        </authorList>
    </citation>
    <scope>NUCLEOTIDE SEQUENCE</scope>
</reference>
<dbReference type="FunFam" id="3.40.50.720:FF:000212">
    <property type="entry name" value="Glutamate dehydrogenase"/>
    <property type="match status" value="1"/>
</dbReference>
<feature type="active site" description="Proton donor" evidence="7">
    <location>
        <position position="102"/>
    </location>
</feature>
<evidence type="ECO:0000313" key="12">
    <source>
        <dbReference type="EMBL" id="BBI28837.1"/>
    </source>
</evidence>
<feature type="binding site" evidence="8">
    <location>
        <position position="185"/>
    </location>
    <ligand>
        <name>NAD(+)</name>
        <dbReference type="ChEBI" id="CHEBI:57540"/>
    </ligand>
</feature>
<dbReference type="InterPro" id="IPR006096">
    <property type="entry name" value="Glu/Leu/Phe/Val/Trp_DH_C"/>
</dbReference>
<feature type="binding site" evidence="8">
    <location>
        <position position="216"/>
    </location>
    <ligand>
        <name>NAD(+)</name>
        <dbReference type="ChEBI" id="CHEBI:57540"/>
    </ligand>
</feature>
<evidence type="ECO:0000256" key="2">
    <source>
        <dbReference type="ARBA" id="ARBA00023002"/>
    </source>
</evidence>
<dbReference type="Gene3D" id="3.40.50.720">
    <property type="entry name" value="NAD(P)-binding Rossmann-like Domain"/>
    <property type="match status" value="1"/>
</dbReference>
<evidence type="ECO:0000259" key="11">
    <source>
        <dbReference type="SMART" id="SM00839"/>
    </source>
</evidence>
<evidence type="ECO:0000256" key="9">
    <source>
        <dbReference type="PIRSR" id="PIRSR000185-3"/>
    </source>
</evidence>
<dbReference type="AlphaFoldDB" id="A0A455TJR6"/>
<dbReference type="GO" id="GO:0004353">
    <property type="term" value="F:glutamate dehydrogenase [NAD(P)+] activity"/>
    <property type="evidence" value="ECO:0007669"/>
    <property type="project" value="UniProtKB-EC"/>
</dbReference>
<feature type="binding site" evidence="8">
    <location>
        <position position="90"/>
    </location>
    <ligand>
        <name>substrate</name>
    </ligand>
</feature>
<dbReference type="FunFam" id="3.40.50.10860:FF:000003">
    <property type="entry name" value="Glutamate dehydrogenase"/>
    <property type="match status" value="1"/>
</dbReference>
<feature type="site" description="Important for catalysis" evidence="9">
    <location>
        <position position="142"/>
    </location>
</feature>
<dbReference type="EMBL" id="LC458939">
    <property type="protein sequence ID" value="BBI28837.1"/>
    <property type="molecule type" value="mRNA"/>
</dbReference>
<keyword evidence="8" id="KW-0547">Nucleotide-binding</keyword>
<dbReference type="InterPro" id="IPR033922">
    <property type="entry name" value="NAD_bind_Glu_DH"/>
</dbReference>
<evidence type="ECO:0000256" key="10">
    <source>
        <dbReference type="RuleBase" id="RU004417"/>
    </source>
</evidence>
<feature type="domain" description="Glutamate/phenylalanine/leucine/valine/L-tryptophan dehydrogenase C-terminal" evidence="11">
    <location>
        <begin position="178"/>
        <end position="408"/>
    </location>
</feature>
<organism evidence="12">
    <name type="scientific">Nicotiana tabacum</name>
    <name type="common">Common tobacco</name>
    <dbReference type="NCBI Taxonomy" id="4097"/>
    <lineage>
        <taxon>Eukaryota</taxon>
        <taxon>Viridiplantae</taxon>
        <taxon>Streptophyta</taxon>
        <taxon>Embryophyta</taxon>
        <taxon>Tracheophyta</taxon>
        <taxon>Spermatophyta</taxon>
        <taxon>Magnoliopsida</taxon>
        <taxon>eudicotyledons</taxon>
        <taxon>Gunneridae</taxon>
        <taxon>Pentapetalae</taxon>
        <taxon>asterids</taxon>
        <taxon>lamiids</taxon>
        <taxon>Solanales</taxon>
        <taxon>Solanaceae</taxon>
        <taxon>Nicotianoideae</taxon>
        <taxon>Nicotianeae</taxon>
        <taxon>Nicotiana</taxon>
    </lineage>
</organism>
<dbReference type="PIRSF" id="PIRSF000185">
    <property type="entry name" value="Glu_DH"/>
    <property type="match status" value="1"/>
</dbReference>
<dbReference type="InterPro" id="IPR006095">
    <property type="entry name" value="Glu/Leu/Phe/Val/Trp_DH"/>
</dbReference>
<dbReference type="CDD" id="cd01076">
    <property type="entry name" value="NAD_bind_1_Glu_DH"/>
    <property type="match status" value="1"/>
</dbReference>
<dbReference type="InterPro" id="IPR014362">
    <property type="entry name" value="Glu_DH"/>
</dbReference>
<evidence type="ECO:0000256" key="4">
    <source>
        <dbReference type="ARBA" id="ARBA00047867"/>
    </source>
</evidence>
<protein>
    <recommendedName>
        <fullName evidence="6">Glutamate dehydrogenase</fullName>
    </recommendedName>
</protein>
<evidence type="ECO:0000256" key="3">
    <source>
        <dbReference type="ARBA" id="ARBA00023027"/>
    </source>
</evidence>
<feature type="binding site" evidence="8">
    <location>
        <position position="344"/>
    </location>
    <ligand>
        <name>substrate</name>
    </ligand>
</feature>
<dbReference type="Pfam" id="PF02812">
    <property type="entry name" value="ELFV_dehydrog_N"/>
    <property type="match status" value="1"/>
</dbReference>
<dbReference type="PANTHER" id="PTHR11606:SF40">
    <property type="entry name" value="GLUTAMATE DEHYDROGENASE"/>
    <property type="match status" value="1"/>
</dbReference>
<dbReference type="InterPro" id="IPR046346">
    <property type="entry name" value="Aminoacid_DH-like_N_sf"/>
</dbReference>
<accession>A0A455TJR6</accession>
<dbReference type="SUPFAM" id="SSF53223">
    <property type="entry name" value="Aminoacid dehydrogenase-like, N-terminal domain"/>
    <property type="match status" value="1"/>
</dbReference>
<proteinExistence type="evidence at transcript level"/>
<dbReference type="InterPro" id="IPR006097">
    <property type="entry name" value="Glu/Leu/Phe/Val/Trp_DH_dimer"/>
</dbReference>
<dbReference type="GO" id="GO:0000166">
    <property type="term" value="F:nucleotide binding"/>
    <property type="evidence" value="ECO:0007669"/>
    <property type="project" value="UniProtKB-KW"/>
</dbReference>
<dbReference type="Pfam" id="PF00208">
    <property type="entry name" value="ELFV_dehydrog"/>
    <property type="match status" value="1"/>
</dbReference>
<dbReference type="SUPFAM" id="SSF51735">
    <property type="entry name" value="NAD(P)-binding Rossmann-fold domains"/>
    <property type="match status" value="1"/>
</dbReference>
<dbReference type="Gene3D" id="3.40.50.10860">
    <property type="entry name" value="Leucine Dehydrogenase, chain A, domain 1"/>
    <property type="match status" value="1"/>
</dbReference>
<feature type="binding site" evidence="8">
    <location>
        <position position="66"/>
    </location>
    <ligand>
        <name>substrate</name>
    </ligand>
</feature>
<dbReference type="PANTHER" id="PTHR11606">
    <property type="entry name" value="GLUTAMATE DEHYDROGENASE"/>
    <property type="match status" value="1"/>
</dbReference>
<dbReference type="PROSITE" id="PS00074">
    <property type="entry name" value="GLFV_DEHYDROGENASE"/>
    <property type="match status" value="1"/>
</dbReference>
<sequence>MNALAATNRNFRQAARILGLDSKIEKSLLIPFREIKVECTIPKDDGTLVSYVGFRVQHDNARGPMKGGIRYHHEVELDEVNALAQLMTWKTAVANIPYGGAKGGIGCTPKDLSVSELERLTRVFTQKIHDLIGINTDVPAPDMGTNAQTMAWILDEYSKFHGHSPAIVTGKPIDLGGSLGREAATGRGAVYATEALLAEYGKNIKDLTFAIQGFGNVGAWAGKIIHERGGKVIAVSDITGAIKNPNGLDIPALLSHREKTGKLTDFAGGDVMNSDELLTHECDVLIPCALGGVLNRENADHVKAKFIIEAANHPTDPDADEILSKKGVVILPDIYANAGGVTVSYFEWVQNIQGFMWDEEKVNAELKKYMTRAFHNLKSMCHSHNCNLRMGAFTLGVNRVARATQLRGWEA</sequence>
<comment type="catalytic activity">
    <reaction evidence="5">
        <text>L-glutamate + NADP(+) + H2O = 2-oxoglutarate + NH4(+) + NADPH + H(+)</text>
        <dbReference type="Rhea" id="RHEA:11612"/>
        <dbReference type="ChEBI" id="CHEBI:15377"/>
        <dbReference type="ChEBI" id="CHEBI:15378"/>
        <dbReference type="ChEBI" id="CHEBI:16810"/>
        <dbReference type="ChEBI" id="CHEBI:28938"/>
        <dbReference type="ChEBI" id="CHEBI:29985"/>
        <dbReference type="ChEBI" id="CHEBI:57783"/>
        <dbReference type="ChEBI" id="CHEBI:58349"/>
        <dbReference type="EC" id="1.4.1.3"/>
    </reaction>
</comment>
<evidence type="ECO:0000256" key="8">
    <source>
        <dbReference type="PIRSR" id="PIRSR000185-2"/>
    </source>
</evidence>
<gene>
    <name evidence="12" type="primary">NtGDH2b</name>
</gene>
<dbReference type="InterPro" id="IPR036291">
    <property type="entry name" value="NAD(P)-bd_dom_sf"/>
</dbReference>
<name>A0A455TJR6_TOBAC</name>
<evidence type="ECO:0000256" key="7">
    <source>
        <dbReference type="PIRSR" id="PIRSR000185-1"/>
    </source>
</evidence>
<keyword evidence="3 8" id="KW-0520">NAD</keyword>
<dbReference type="PRINTS" id="PR00082">
    <property type="entry name" value="GLFDHDRGNASE"/>
</dbReference>
<comment type="catalytic activity">
    <reaction evidence="4">
        <text>L-glutamate + NAD(+) + H2O = 2-oxoglutarate + NH4(+) + NADH + H(+)</text>
        <dbReference type="Rhea" id="RHEA:15133"/>
        <dbReference type="ChEBI" id="CHEBI:15377"/>
        <dbReference type="ChEBI" id="CHEBI:15378"/>
        <dbReference type="ChEBI" id="CHEBI:16810"/>
        <dbReference type="ChEBI" id="CHEBI:28938"/>
        <dbReference type="ChEBI" id="CHEBI:29985"/>
        <dbReference type="ChEBI" id="CHEBI:57540"/>
        <dbReference type="ChEBI" id="CHEBI:57945"/>
        <dbReference type="EC" id="1.4.1.3"/>
    </reaction>
</comment>
<dbReference type="GO" id="GO:0006520">
    <property type="term" value="P:amino acid metabolic process"/>
    <property type="evidence" value="ECO:0007669"/>
    <property type="project" value="InterPro"/>
</dbReference>
<evidence type="ECO:0000256" key="5">
    <source>
        <dbReference type="ARBA" id="ARBA00048577"/>
    </source>
</evidence>
<evidence type="ECO:0000256" key="1">
    <source>
        <dbReference type="ARBA" id="ARBA00006382"/>
    </source>
</evidence>